<evidence type="ECO:0000256" key="6">
    <source>
        <dbReference type="RuleBase" id="RU000716"/>
    </source>
</evidence>
<feature type="domain" description="RNA polymerase sigma factor 70 region 4 type 2" evidence="8">
    <location>
        <begin position="148"/>
        <end position="198"/>
    </location>
</feature>
<dbReference type="PROSITE" id="PS01063">
    <property type="entry name" value="SIGMA70_ECF"/>
    <property type="match status" value="1"/>
</dbReference>
<dbReference type="RefSeq" id="WP_105354328.1">
    <property type="nucleotide sequence ID" value="NZ_PUIA01000037.1"/>
</dbReference>
<comment type="similarity">
    <text evidence="1 6">Belongs to the sigma-70 factor family. ECF subfamily.</text>
</comment>
<protein>
    <recommendedName>
        <fullName evidence="6">RNA polymerase sigma factor</fullName>
    </recommendedName>
</protein>
<dbReference type="InterPro" id="IPR007627">
    <property type="entry name" value="RNA_pol_sigma70_r2"/>
</dbReference>
<dbReference type="NCBIfam" id="TIGR02937">
    <property type="entry name" value="sigma70-ECF"/>
    <property type="match status" value="1"/>
</dbReference>
<comment type="caution">
    <text evidence="9">The sequence shown here is derived from an EMBL/GenBank/DDBJ whole genome shotgun (WGS) entry which is preliminary data.</text>
</comment>
<evidence type="ECO:0000256" key="1">
    <source>
        <dbReference type="ARBA" id="ARBA00010641"/>
    </source>
</evidence>
<dbReference type="InterPro" id="IPR036388">
    <property type="entry name" value="WH-like_DNA-bd_sf"/>
</dbReference>
<reference evidence="9 10" key="1">
    <citation type="submission" date="2018-02" db="EMBL/GenBank/DDBJ databases">
        <title>Comparative genomes isolates from brazilian mangrove.</title>
        <authorList>
            <person name="Araujo J.E."/>
            <person name="Taketani R.G."/>
            <person name="Silva M.C.P."/>
            <person name="Loureco M.V."/>
            <person name="Andreote F.D."/>
        </authorList>
    </citation>
    <scope>NUCLEOTIDE SEQUENCE [LARGE SCALE GENOMIC DNA]</scope>
    <source>
        <strain evidence="9 10">HEX-2 MGV</strain>
    </source>
</reference>
<organism evidence="9 10">
    <name type="scientific">Blastopirellula marina</name>
    <dbReference type="NCBI Taxonomy" id="124"/>
    <lineage>
        <taxon>Bacteria</taxon>
        <taxon>Pseudomonadati</taxon>
        <taxon>Planctomycetota</taxon>
        <taxon>Planctomycetia</taxon>
        <taxon>Pirellulales</taxon>
        <taxon>Pirellulaceae</taxon>
        <taxon>Blastopirellula</taxon>
    </lineage>
</organism>
<keyword evidence="4 6" id="KW-0238">DNA-binding</keyword>
<dbReference type="CDD" id="cd06171">
    <property type="entry name" value="Sigma70_r4"/>
    <property type="match status" value="1"/>
</dbReference>
<dbReference type="PANTHER" id="PTHR43133:SF8">
    <property type="entry name" value="RNA POLYMERASE SIGMA FACTOR HI_1459-RELATED"/>
    <property type="match status" value="1"/>
</dbReference>
<dbReference type="InterPro" id="IPR013249">
    <property type="entry name" value="RNA_pol_sigma70_r4_t2"/>
</dbReference>
<feature type="domain" description="RNA polymerase sigma-70 region 2" evidence="7">
    <location>
        <begin position="36"/>
        <end position="102"/>
    </location>
</feature>
<evidence type="ECO:0000256" key="2">
    <source>
        <dbReference type="ARBA" id="ARBA00023015"/>
    </source>
</evidence>
<keyword evidence="5 6" id="KW-0804">Transcription</keyword>
<evidence type="ECO:0000259" key="8">
    <source>
        <dbReference type="Pfam" id="PF08281"/>
    </source>
</evidence>
<dbReference type="Pfam" id="PF04542">
    <property type="entry name" value="Sigma70_r2"/>
    <property type="match status" value="1"/>
</dbReference>
<dbReference type="SUPFAM" id="SSF88659">
    <property type="entry name" value="Sigma3 and sigma4 domains of RNA polymerase sigma factors"/>
    <property type="match status" value="1"/>
</dbReference>
<evidence type="ECO:0000313" key="9">
    <source>
        <dbReference type="EMBL" id="PQO31432.1"/>
    </source>
</evidence>
<dbReference type="Gene3D" id="1.10.1740.10">
    <property type="match status" value="1"/>
</dbReference>
<proteinExistence type="inferred from homology"/>
<gene>
    <name evidence="9" type="ORF">C5Y96_13125</name>
</gene>
<dbReference type="Proteomes" id="UP000240009">
    <property type="component" value="Unassembled WGS sequence"/>
</dbReference>
<name>A0A2S8FH24_9BACT</name>
<dbReference type="InterPro" id="IPR013324">
    <property type="entry name" value="RNA_pol_sigma_r3/r4-like"/>
</dbReference>
<keyword evidence="2 6" id="KW-0805">Transcription regulation</keyword>
<dbReference type="GO" id="GO:0016987">
    <property type="term" value="F:sigma factor activity"/>
    <property type="evidence" value="ECO:0007669"/>
    <property type="project" value="UniProtKB-KW"/>
</dbReference>
<dbReference type="InterPro" id="IPR013325">
    <property type="entry name" value="RNA_pol_sigma_r2"/>
</dbReference>
<accession>A0A2S8FH24</accession>
<dbReference type="InterPro" id="IPR000838">
    <property type="entry name" value="RNA_pol_sigma70_ECF_CS"/>
</dbReference>
<dbReference type="OrthoDB" id="9795666at2"/>
<dbReference type="InterPro" id="IPR039425">
    <property type="entry name" value="RNA_pol_sigma-70-like"/>
</dbReference>
<dbReference type="Gene3D" id="1.10.10.10">
    <property type="entry name" value="Winged helix-like DNA-binding domain superfamily/Winged helix DNA-binding domain"/>
    <property type="match status" value="1"/>
</dbReference>
<evidence type="ECO:0000313" key="10">
    <source>
        <dbReference type="Proteomes" id="UP000240009"/>
    </source>
</evidence>
<dbReference type="PANTHER" id="PTHR43133">
    <property type="entry name" value="RNA POLYMERASE ECF-TYPE SIGMA FACTO"/>
    <property type="match status" value="1"/>
</dbReference>
<keyword evidence="3 6" id="KW-0731">Sigma factor</keyword>
<evidence type="ECO:0000256" key="3">
    <source>
        <dbReference type="ARBA" id="ARBA00023082"/>
    </source>
</evidence>
<evidence type="ECO:0000259" key="7">
    <source>
        <dbReference type="Pfam" id="PF04542"/>
    </source>
</evidence>
<dbReference type="EMBL" id="PUIA01000037">
    <property type="protein sequence ID" value="PQO31432.1"/>
    <property type="molecule type" value="Genomic_DNA"/>
</dbReference>
<evidence type="ECO:0000256" key="5">
    <source>
        <dbReference type="ARBA" id="ARBA00023163"/>
    </source>
</evidence>
<dbReference type="Pfam" id="PF08281">
    <property type="entry name" value="Sigma70_r4_2"/>
    <property type="match status" value="1"/>
</dbReference>
<evidence type="ECO:0000256" key="4">
    <source>
        <dbReference type="ARBA" id="ARBA00023125"/>
    </source>
</evidence>
<dbReference type="AlphaFoldDB" id="A0A2S8FH24"/>
<dbReference type="GO" id="GO:0003677">
    <property type="term" value="F:DNA binding"/>
    <property type="evidence" value="ECO:0007669"/>
    <property type="project" value="UniProtKB-KW"/>
</dbReference>
<dbReference type="InterPro" id="IPR014284">
    <property type="entry name" value="RNA_pol_sigma-70_dom"/>
</dbReference>
<dbReference type="GO" id="GO:0006352">
    <property type="term" value="P:DNA-templated transcription initiation"/>
    <property type="evidence" value="ECO:0007669"/>
    <property type="project" value="InterPro"/>
</dbReference>
<sequence>MSISESTARRYELQDPDVRLMLLVRDDDAAAFEELMLRYQRRVVTVLEHLVGKRDLAEDLAQDVFMRVYRSRKSYVPGSRFSTWLFTIVNNVASNARRSLARRKEVQVTNAAEQSGSQPANPMERIATAASGMMPTRQLDKSEMGSIVRQAVESLNERQRMAVLLSKFEEMSYADIAETMGMSVQAIKSLLSRARANLKEALQPYLQEGTVP</sequence>
<dbReference type="SUPFAM" id="SSF88946">
    <property type="entry name" value="Sigma2 domain of RNA polymerase sigma factors"/>
    <property type="match status" value="1"/>
</dbReference>